<dbReference type="GO" id="GO:0008289">
    <property type="term" value="F:lipid binding"/>
    <property type="evidence" value="ECO:0007669"/>
    <property type="project" value="UniProtKB-KW"/>
</dbReference>
<keyword evidence="1" id="KW-0813">Transport</keyword>
<evidence type="ECO:0000313" key="6">
    <source>
        <dbReference type="EnsemblProtists" id="PYU1_T005953"/>
    </source>
</evidence>
<protein>
    <recommendedName>
        <fullName evidence="5">START domain-containing protein</fullName>
    </recommendedName>
</protein>
<evidence type="ECO:0000259" key="5">
    <source>
        <dbReference type="PROSITE" id="PS50848"/>
    </source>
</evidence>
<accession>K3WLW1</accession>
<comment type="function">
    <text evidence="4">May be involved in the intracellular transport of sterols or other lipids. May bind cholesterol or other sterols.</text>
</comment>
<dbReference type="STRING" id="431595.K3WLW1"/>
<dbReference type="AlphaFoldDB" id="K3WLW1"/>
<dbReference type="GO" id="GO:0006869">
    <property type="term" value="P:lipid transport"/>
    <property type="evidence" value="ECO:0007669"/>
    <property type="project" value="UniProtKB-KW"/>
</dbReference>
<dbReference type="InParanoid" id="K3WLW1"/>
<dbReference type="EnsemblProtists" id="PYU1_T005953">
    <property type="protein sequence ID" value="PYU1_T005953"/>
    <property type="gene ID" value="PYU1_G005941"/>
</dbReference>
<keyword evidence="3" id="KW-0446">Lipid-binding</keyword>
<reference evidence="7" key="2">
    <citation type="submission" date="2010-04" db="EMBL/GenBank/DDBJ databases">
        <authorList>
            <person name="Buell R."/>
            <person name="Hamilton J."/>
            <person name="Hostetler J."/>
        </authorList>
    </citation>
    <scope>NUCLEOTIDE SEQUENCE [LARGE SCALE GENOMIC DNA]</scope>
    <source>
        <strain evidence="7">DAOM:BR144</strain>
    </source>
</reference>
<keyword evidence="7" id="KW-1185">Reference proteome</keyword>
<dbReference type="HOGENOM" id="CLU_2150890_0_0_1"/>
<evidence type="ECO:0000256" key="4">
    <source>
        <dbReference type="ARBA" id="ARBA00024750"/>
    </source>
</evidence>
<feature type="domain" description="START" evidence="5">
    <location>
        <begin position="1"/>
        <end position="112"/>
    </location>
</feature>
<dbReference type="PANTHER" id="PTHR46374">
    <property type="entry name" value="PROTEIN CBG07384"/>
    <property type="match status" value="1"/>
</dbReference>
<dbReference type="SUPFAM" id="SSF55961">
    <property type="entry name" value="Bet v1-like"/>
    <property type="match status" value="1"/>
</dbReference>
<dbReference type="Gene3D" id="3.30.530.20">
    <property type="match status" value="1"/>
</dbReference>
<dbReference type="PROSITE" id="PS50848">
    <property type="entry name" value="START"/>
    <property type="match status" value="1"/>
</dbReference>
<dbReference type="EMBL" id="GL376625">
    <property type="status" value="NOT_ANNOTATED_CDS"/>
    <property type="molecule type" value="Genomic_DNA"/>
</dbReference>
<dbReference type="PANTHER" id="PTHR46374:SF1">
    <property type="entry name" value="START DOMAIN-CONTAINING PROTEIN"/>
    <property type="match status" value="1"/>
</dbReference>
<organism evidence="6 7">
    <name type="scientific">Globisporangium ultimum (strain ATCC 200006 / CBS 805.95 / DAOM BR144)</name>
    <name type="common">Pythium ultimum</name>
    <dbReference type="NCBI Taxonomy" id="431595"/>
    <lineage>
        <taxon>Eukaryota</taxon>
        <taxon>Sar</taxon>
        <taxon>Stramenopiles</taxon>
        <taxon>Oomycota</taxon>
        <taxon>Peronosporomycetes</taxon>
        <taxon>Pythiales</taxon>
        <taxon>Pythiaceae</taxon>
        <taxon>Globisporangium</taxon>
    </lineage>
</organism>
<evidence type="ECO:0000256" key="2">
    <source>
        <dbReference type="ARBA" id="ARBA00023055"/>
    </source>
</evidence>
<evidence type="ECO:0000256" key="3">
    <source>
        <dbReference type="ARBA" id="ARBA00023121"/>
    </source>
</evidence>
<reference evidence="7" key="1">
    <citation type="journal article" date="2010" name="Genome Biol.">
        <title>Genome sequence of the necrotrophic plant pathogen Pythium ultimum reveals original pathogenicity mechanisms and effector repertoire.</title>
        <authorList>
            <person name="Levesque C.A."/>
            <person name="Brouwer H."/>
            <person name="Cano L."/>
            <person name="Hamilton J.P."/>
            <person name="Holt C."/>
            <person name="Huitema E."/>
            <person name="Raffaele S."/>
            <person name="Robideau G.P."/>
            <person name="Thines M."/>
            <person name="Win J."/>
            <person name="Zerillo M.M."/>
            <person name="Beakes G.W."/>
            <person name="Boore J.L."/>
            <person name="Busam D."/>
            <person name="Dumas B."/>
            <person name="Ferriera S."/>
            <person name="Fuerstenberg S.I."/>
            <person name="Gachon C.M."/>
            <person name="Gaulin E."/>
            <person name="Govers F."/>
            <person name="Grenville-Briggs L."/>
            <person name="Horner N."/>
            <person name="Hostetler J."/>
            <person name="Jiang R.H."/>
            <person name="Johnson J."/>
            <person name="Krajaejun T."/>
            <person name="Lin H."/>
            <person name="Meijer H.J."/>
            <person name="Moore B."/>
            <person name="Morris P."/>
            <person name="Phuntmart V."/>
            <person name="Puiu D."/>
            <person name="Shetty J."/>
            <person name="Stajich J.E."/>
            <person name="Tripathy S."/>
            <person name="Wawra S."/>
            <person name="van West P."/>
            <person name="Whitty B.R."/>
            <person name="Coutinho P.M."/>
            <person name="Henrissat B."/>
            <person name="Martin F."/>
            <person name="Thomas P.D."/>
            <person name="Tyler B.M."/>
            <person name="De Vries R.P."/>
            <person name="Kamoun S."/>
            <person name="Yandell M."/>
            <person name="Tisserat N."/>
            <person name="Buell C.R."/>
        </authorList>
    </citation>
    <scope>NUCLEOTIDE SEQUENCE</scope>
    <source>
        <strain evidence="7">DAOM:BR144</strain>
    </source>
</reference>
<dbReference type="InterPro" id="IPR023393">
    <property type="entry name" value="START-like_dom_sf"/>
</dbReference>
<evidence type="ECO:0000256" key="1">
    <source>
        <dbReference type="ARBA" id="ARBA00022448"/>
    </source>
</evidence>
<evidence type="ECO:0000313" key="7">
    <source>
        <dbReference type="Proteomes" id="UP000019132"/>
    </source>
</evidence>
<name>K3WLW1_GLOUD</name>
<sequence>MAKKLKYYLSDECPWKVIKTTSNGVISEMATNDTPYPLFKFEMFISGVSMEKFIDFLDRKDMKYRSLWDLNVANFRVVESFAEEKNVFVCHNMQKSFLGGLVAALSSIQMYL</sequence>
<dbReference type="VEuPathDB" id="FungiDB:PYU1_G005941"/>
<dbReference type="Proteomes" id="UP000019132">
    <property type="component" value="Unassembled WGS sequence"/>
</dbReference>
<dbReference type="InterPro" id="IPR002913">
    <property type="entry name" value="START_lipid-bd_dom"/>
</dbReference>
<proteinExistence type="predicted"/>
<keyword evidence="2" id="KW-0445">Lipid transport</keyword>
<dbReference type="InterPro" id="IPR043556">
    <property type="entry name" value="StARD5/6"/>
</dbReference>
<reference evidence="6" key="3">
    <citation type="submission" date="2015-02" db="UniProtKB">
        <authorList>
            <consortium name="EnsemblProtists"/>
        </authorList>
    </citation>
    <scope>IDENTIFICATION</scope>
    <source>
        <strain evidence="6">DAOM BR144</strain>
    </source>
</reference>
<dbReference type="eggNOG" id="KOG3845">
    <property type="taxonomic scope" value="Eukaryota"/>
</dbReference>